<keyword evidence="2" id="KW-0472">Membrane</keyword>
<feature type="compositionally biased region" description="Low complexity" evidence="1">
    <location>
        <begin position="110"/>
        <end position="130"/>
    </location>
</feature>
<proteinExistence type="predicted"/>
<protein>
    <submittedName>
        <fullName evidence="3">Cell division protein FtsN</fullName>
    </submittedName>
</protein>
<gene>
    <name evidence="3" type="ORF">GJU80_03760</name>
</gene>
<dbReference type="SUPFAM" id="SSF110997">
    <property type="entry name" value="Sporulation related repeat"/>
    <property type="match status" value="1"/>
</dbReference>
<sequence>MKKQTQHGKGIAGFISGLLLATAVIVGILFFLNKGNQNQFKELAQPEQTFEPEVLQPQTPPKPVEKPASEEVPVTPAETDSKASEADTAASEAQDTPSESEAPKADESKPAAPAVVPVPTPKATVEPKVTADTEDDRDAAERAAQEREERAAAEKKAAEAKRKAELAQKRAEKAKADKAAADKKAAAELTAERKLAEKKAAEKKAAEKKAADKKAADKKAADKKAAEKKTAKPTPEQILNSGSIEKARKAAGEEAKKSSKAADSKAATSAKSSGKKVIVQMGSYGDRASADAQRAKLAMMGVQSSVVEGSANGKKVYRLQSGVMAQDAAQRVQQTLKKNGVSSFTRSAQ</sequence>
<evidence type="ECO:0000256" key="1">
    <source>
        <dbReference type="SAM" id="MobiDB-lite"/>
    </source>
</evidence>
<evidence type="ECO:0000313" key="4">
    <source>
        <dbReference type="Proteomes" id="UP000486297"/>
    </source>
</evidence>
<dbReference type="InterPro" id="IPR036680">
    <property type="entry name" value="SPOR-like_sf"/>
</dbReference>
<feature type="compositionally biased region" description="Basic and acidic residues" evidence="1">
    <location>
        <begin position="245"/>
        <end position="263"/>
    </location>
</feature>
<dbReference type="RefSeq" id="WP_095501635.1">
    <property type="nucleotide sequence ID" value="NZ_CP046027.1"/>
</dbReference>
<dbReference type="AlphaFoldDB" id="A0A5Q3RWN0"/>
<dbReference type="EMBL" id="WJXO01000001">
    <property type="protein sequence ID" value="MRN37627.1"/>
    <property type="molecule type" value="Genomic_DNA"/>
</dbReference>
<keyword evidence="3" id="KW-0132">Cell division</keyword>
<organism evidence="3 4">
    <name type="scientific">Neisseria brasiliensis</name>
    <dbReference type="NCBI Taxonomy" id="2666100"/>
    <lineage>
        <taxon>Bacteria</taxon>
        <taxon>Pseudomonadati</taxon>
        <taxon>Pseudomonadota</taxon>
        <taxon>Betaproteobacteria</taxon>
        <taxon>Neisseriales</taxon>
        <taxon>Neisseriaceae</taxon>
        <taxon>Neisseria</taxon>
    </lineage>
</organism>
<comment type="caution">
    <text evidence="3">The sequence shown here is derived from an EMBL/GenBank/DDBJ whole genome shotgun (WGS) entry which is preliminary data.</text>
</comment>
<keyword evidence="4" id="KW-1185">Reference proteome</keyword>
<dbReference type="Proteomes" id="UP000486297">
    <property type="component" value="Unassembled WGS sequence"/>
</dbReference>
<keyword evidence="2" id="KW-0812">Transmembrane</keyword>
<evidence type="ECO:0000313" key="3">
    <source>
        <dbReference type="EMBL" id="MRN37627.1"/>
    </source>
</evidence>
<keyword evidence="2" id="KW-1133">Transmembrane helix</keyword>
<feature type="transmembrane region" description="Helical" evidence="2">
    <location>
        <begin position="12"/>
        <end position="32"/>
    </location>
</feature>
<feature type="region of interest" description="Disordered" evidence="1">
    <location>
        <begin position="48"/>
        <end position="276"/>
    </location>
</feature>
<dbReference type="GO" id="GO:0051301">
    <property type="term" value="P:cell division"/>
    <property type="evidence" value="ECO:0007669"/>
    <property type="project" value="UniProtKB-KW"/>
</dbReference>
<dbReference type="GO" id="GO:0042834">
    <property type="term" value="F:peptidoglycan binding"/>
    <property type="evidence" value="ECO:0007669"/>
    <property type="project" value="InterPro"/>
</dbReference>
<accession>A0A5Q3RWN0</accession>
<feature type="compositionally biased region" description="Low complexity" evidence="1">
    <location>
        <begin position="264"/>
        <end position="276"/>
    </location>
</feature>
<dbReference type="PROSITE" id="PS51724">
    <property type="entry name" value="SPOR"/>
    <property type="match status" value="1"/>
</dbReference>
<evidence type="ECO:0000256" key="2">
    <source>
        <dbReference type="SAM" id="Phobius"/>
    </source>
</evidence>
<keyword evidence="3" id="KW-0131">Cell cycle</keyword>
<reference evidence="3" key="1">
    <citation type="journal article" name="Emerg. Infect. Dis.">
        <title>Two cases of a newly characterized neisseria species.</title>
        <authorList>
            <person name="Mustapha M."/>
            <person name="Lemos A.P.S."/>
            <person name="Harrison L.H."/>
            <person name="Vantyne D."/>
            <person name="Sacchi C.T."/>
        </authorList>
    </citation>
    <scope>NUCLEOTIDE SEQUENCE</scope>
    <source>
        <strain evidence="3">N.95.16</strain>
    </source>
</reference>
<dbReference type="Gene3D" id="3.30.70.1070">
    <property type="entry name" value="Sporulation related repeat"/>
    <property type="match status" value="1"/>
</dbReference>
<feature type="compositionally biased region" description="Basic and acidic residues" evidence="1">
    <location>
        <begin position="139"/>
        <end position="230"/>
    </location>
</feature>
<name>A0A5Q3RWN0_9NEIS</name>
<dbReference type="InterPro" id="IPR007730">
    <property type="entry name" value="SPOR-like_dom"/>
</dbReference>
<dbReference type="Pfam" id="PF05036">
    <property type="entry name" value="SPOR"/>
    <property type="match status" value="1"/>
</dbReference>